<accession>A0A161I7I2</accession>
<reference evidence="2 3" key="1">
    <citation type="submission" date="2016-01" db="EMBL/GenBank/DDBJ databases">
        <title>Complete genome sequence of a soil Actinobacterium, Isoptericola dokdonensis DS-3.</title>
        <authorList>
            <person name="Kwon S.-K."/>
            <person name="Kim J.F."/>
        </authorList>
    </citation>
    <scope>NUCLEOTIDE SEQUENCE [LARGE SCALE GENOMIC DNA]</scope>
    <source>
        <strain evidence="2 3">DS-3</strain>
    </source>
</reference>
<name>A0A161I7I2_9MICO</name>
<proteinExistence type="predicted"/>
<evidence type="ECO:0000313" key="2">
    <source>
        <dbReference type="EMBL" id="ANC31548.1"/>
    </source>
</evidence>
<dbReference type="Proteomes" id="UP000076794">
    <property type="component" value="Chromosome"/>
</dbReference>
<dbReference type="EMBL" id="CP014209">
    <property type="protein sequence ID" value="ANC31548.1"/>
    <property type="molecule type" value="Genomic_DNA"/>
</dbReference>
<feature type="region of interest" description="Disordered" evidence="1">
    <location>
        <begin position="31"/>
        <end position="50"/>
    </location>
</feature>
<dbReference type="PATRIC" id="fig|1300344.3.peg.2010"/>
<gene>
    <name evidence="2" type="ORF">I598_2002</name>
</gene>
<organism evidence="2 3">
    <name type="scientific">Isoptericola dokdonensis DS-3</name>
    <dbReference type="NCBI Taxonomy" id="1300344"/>
    <lineage>
        <taxon>Bacteria</taxon>
        <taxon>Bacillati</taxon>
        <taxon>Actinomycetota</taxon>
        <taxon>Actinomycetes</taxon>
        <taxon>Micrococcales</taxon>
        <taxon>Promicromonosporaceae</taxon>
        <taxon>Isoptericola</taxon>
    </lineage>
</organism>
<protein>
    <submittedName>
        <fullName evidence="2">Uncharacterized protein</fullName>
    </submittedName>
</protein>
<keyword evidence="3" id="KW-1185">Reference proteome</keyword>
<sequence length="50" mass="5894">MHLEREVARQLALIGVTDIEEFKRELRRDMAERHAPCQDESHRGRHLADA</sequence>
<evidence type="ECO:0000313" key="3">
    <source>
        <dbReference type="Proteomes" id="UP000076794"/>
    </source>
</evidence>
<dbReference type="KEGG" id="ido:I598_2002"/>
<evidence type="ECO:0000256" key="1">
    <source>
        <dbReference type="SAM" id="MobiDB-lite"/>
    </source>
</evidence>
<dbReference type="AlphaFoldDB" id="A0A161I7I2"/>
<dbReference type="STRING" id="1300344.I598_2002"/>